<organism evidence="2 3">
    <name type="scientific">Wenjunlia vitaminophila</name>
    <name type="common">Streptomyces vitaminophilus</name>
    <dbReference type="NCBI Taxonomy" id="76728"/>
    <lineage>
        <taxon>Bacteria</taxon>
        <taxon>Bacillati</taxon>
        <taxon>Actinomycetota</taxon>
        <taxon>Actinomycetes</taxon>
        <taxon>Kitasatosporales</taxon>
        <taxon>Streptomycetaceae</taxon>
        <taxon>Wenjunlia</taxon>
    </lineage>
</organism>
<reference evidence="2 3" key="1">
    <citation type="submission" date="2015-10" db="EMBL/GenBank/DDBJ databases">
        <title>Draft genome sequence of pyrrolomycin-producing Streptomyces vitaminophilus.</title>
        <authorList>
            <person name="Graham D.E."/>
            <person name="Mahan K.M."/>
            <person name="Klingeman D.M."/>
            <person name="Hettich R.L."/>
            <person name="Parry R.J."/>
        </authorList>
    </citation>
    <scope>NUCLEOTIDE SEQUENCE [LARGE SCALE GENOMIC DNA]</scope>
    <source>
        <strain evidence="2 3">ATCC 31673</strain>
    </source>
</reference>
<dbReference type="PANTHER" id="PTHR33570:SF2">
    <property type="entry name" value="CARBOXYMUCONOLACTONE DECARBOXYLASE-LIKE DOMAIN-CONTAINING PROTEIN"/>
    <property type="match status" value="1"/>
</dbReference>
<comment type="caution">
    <text evidence="2">The sequence shown here is derived from an EMBL/GenBank/DDBJ whole genome shotgun (WGS) entry which is preliminary data.</text>
</comment>
<dbReference type="Gene3D" id="1.20.1290.10">
    <property type="entry name" value="AhpD-like"/>
    <property type="match status" value="2"/>
</dbReference>
<accession>A0A0T6LSI5</accession>
<proteinExistence type="predicted"/>
<evidence type="ECO:0000313" key="3">
    <source>
        <dbReference type="Proteomes" id="UP000050867"/>
    </source>
</evidence>
<protein>
    <recommendedName>
        <fullName evidence="1">Carboxymuconolactone decarboxylase-like domain-containing protein</fullName>
    </recommendedName>
</protein>
<gene>
    <name evidence="2" type="ORF">AQ490_23710</name>
</gene>
<feature type="domain" description="Carboxymuconolactone decarboxylase-like" evidence="1">
    <location>
        <begin position="14"/>
        <end position="96"/>
    </location>
</feature>
<dbReference type="RefSeq" id="WP_018384584.1">
    <property type="nucleotide sequence ID" value="NZ_LLZU01000018.1"/>
</dbReference>
<evidence type="ECO:0000313" key="2">
    <source>
        <dbReference type="EMBL" id="KRV48865.1"/>
    </source>
</evidence>
<name>A0A0T6LSI5_WENVI</name>
<dbReference type="EMBL" id="LLZU01000018">
    <property type="protein sequence ID" value="KRV48865.1"/>
    <property type="molecule type" value="Genomic_DNA"/>
</dbReference>
<sequence>MVELPSQPLAEIDPEFQKLGLETGGMTFRLPHLSVRQKVLLCLANDICRGHSALALRLHMQAAMMHGIPFADVLALVRFIAPYAGYAASADALAYLGALRAQLDPDAAPAAAEPPTVDADDAADEAPKYGLTSDEWVAGFIDSRTARAWGENRLSAQERSCVALTADVANQTLGASFRYHVELALKNGVTPEQVRDVVRFSSEFGIVKAAAALESLEDVLSLEATPAATA</sequence>
<dbReference type="eggNOG" id="COG0599">
    <property type="taxonomic scope" value="Bacteria"/>
</dbReference>
<dbReference type="GO" id="GO:0051920">
    <property type="term" value="F:peroxiredoxin activity"/>
    <property type="evidence" value="ECO:0007669"/>
    <property type="project" value="InterPro"/>
</dbReference>
<feature type="domain" description="Carboxymuconolactone decarboxylase-like" evidence="1">
    <location>
        <begin position="136"/>
        <end position="214"/>
    </location>
</feature>
<dbReference type="Pfam" id="PF02627">
    <property type="entry name" value="CMD"/>
    <property type="match status" value="2"/>
</dbReference>
<dbReference type="InterPro" id="IPR003779">
    <property type="entry name" value="CMD-like"/>
</dbReference>
<dbReference type="InterPro" id="IPR029032">
    <property type="entry name" value="AhpD-like"/>
</dbReference>
<dbReference type="STRING" id="76728.AQ490_23710"/>
<dbReference type="PANTHER" id="PTHR33570">
    <property type="entry name" value="4-CARBOXYMUCONOLACTONE DECARBOXYLASE FAMILY PROTEIN"/>
    <property type="match status" value="1"/>
</dbReference>
<dbReference type="Proteomes" id="UP000050867">
    <property type="component" value="Unassembled WGS sequence"/>
</dbReference>
<keyword evidence="3" id="KW-1185">Reference proteome</keyword>
<dbReference type="SUPFAM" id="SSF69118">
    <property type="entry name" value="AhpD-like"/>
    <property type="match status" value="1"/>
</dbReference>
<dbReference type="InterPro" id="IPR052512">
    <property type="entry name" value="4CMD/NDH-1_regulator"/>
</dbReference>
<dbReference type="AlphaFoldDB" id="A0A0T6LSI5"/>
<evidence type="ECO:0000259" key="1">
    <source>
        <dbReference type="Pfam" id="PF02627"/>
    </source>
</evidence>